<name>A0A2T0U781_9SPHI</name>
<gene>
    <name evidence="2" type="ORF">B0I27_103240</name>
</gene>
<dbReference type="Proteomes" id="UP000238034">
    <property type="component" value="Unassembled WGS sequence"/>
</dbReference>
<dbReference type="RefSeq" id="WP_106292360.1">
    <property type="nucleotide sequence ID" value="NZ_PVTH01000003.1"/>
</dbReference>
<sequence length="250" mass="28767">MKSNIVLFLLFITCTAFAQEKTVQGIIFDKDSKVRLTRVYLYNMRTHSGFYNNTKGEFTTKAVVGDTLVAALQGYHVDTLIVPPANTVLFYLKRNSILLQEVRVSDSLLSPQERLNRTRKEYGGIYRKGDPQDLLQLGTANRPGGAGLGIDALYSLLSREGKNARYLQEIIERDYKDNIINYRYTPALVKSVTGLQDEKLKDFMQQYRPSYYFILEAGDYALIKYIKESFRQYQMNPSLNRLPPLVPEYK</sequence>
<protein>
    <recommendedName>
        <fullName evidence="4">Carboxypeptidase-like protein</fullName>
    </recommendedName>
</protein>
<keyword evidence="3" id="KW-1185">Reference proteome</keyword>
<dbReference type="OrthoDB" id="714262at2"/>
<evidence type="ECO:0000313" key="2">
    <source>
        <dbReference type="EMBL" id="PRY53770.1"/>
    </source>
</evidence>
<feature type="signal peptide" evidence="1">
    <location>
        <begin position="1"/>
        <end position="18"/>
    </location>
</feature>
<evidence type="ECO:0008006" key="4">
    <source>
        <dbReference type="Google" id="ProtNLM"/>
    </source>
</evidence>
<feature type="chain" id="PRO_5015681060" description="Carboxypeptidase-like protein" evidence="1">
    <location>
        <begin position="19"/>
        <end position="250"/>
    </location>
</feature>
<dbReference type="EMBL" id="PVTH01000003">
    <property type="protein sequence ID" value="PRY53770.1"/>
    <property type="molecule type" value="Genomic_DNA"/>
</dbReference>
<proteinExistence type="predicted"/>
<reference evidence="2 3" key="1">
    <citation type="submission" date="2018-03" db="EMBL/GenBank/DDBJ databases">
        <title>Genomic Encyclopedia of Type Strains, Phase III (KMG-III): the genomes of soil and plant-associated and newly described type strains.</title>
        <authorList>
            <person name="Whitman W."/>
        </authorList>
    </citation>
    <scope>NUCLEOTIDE SEQUENCE [LARGE SCALE GENOMIC DNA]</scope>
    <source>
        <strain evidence="2 3">CGMCC 1.9313</strain>
    </source>
</reference>
<keyword evidence="1" id="KW-0732">Signal</keyword>
<organism evidence="2 3">
    <name type="scientific">Arcticibacter pallidicorallinus</name>
    <dbReference type="NCBI Taxonomy" id="1259464"/>
    <lineage>
        <taxon>Bacteria</taxon>
        <taxon>Pseudomonadati</taxon>
        <taxon>Bacteroidota</taxon>
        <taxon>Sphingobacteriia</taxon>
        <taxon>Sphingobacteriales</taxon>
        <taxon>Sphingobacteriaceae</taxon>
        <taxon>Arcticibacter</taxon>
    </lineage>
</organism>
<comment type="caution">
    <text evidence="2">The sequence shown here is derived from an EMBL/GenBank/DDBJ whole genome shotgun (WGS) entry which is preliminary data.</text>
</comment>
<evidence type="ECO:0000313" key="3">
    <source>
        <dbReference type="Proteomes" id="UP000238034"/>
    </source>
</evidence>
<evidence type="ECO:0000256" key="1">
    <source>
        <dbReference type="SAM" id="SignalP"/>
    </source>
</evidence>
<accession>A0A2T0U781</accession>
<dbReference type="AlphaFoldDB" id="A0A2T0U781"/>